<comment type="caution">
    <text evidence="2">The sequence shown here is derived from an EMBL/GenBank/DDBJ whole genome shotgun (WGS) entry which is preliminary data.</text>
</comment>
<dbReference type="Gene3D" id="3.10.450.710">
    <property type="entry name" value="Tgt2/MlaC"/>
    <property type="match status" value="1"/>
</dbReference>
<keyword evidence="1" id="KW-0732">Signal</keyword>
<feature type="chain" id="PRO_5045925429" evidence="1">
    <location>
        <begin position="27"/>
        <end position="219"/>
    </location>
</feature>
<dbReference type="PANTHER" id="PTHR36573">
    <property type="entry name" value="INTERMEMBRANE PHOSPHOLIPID TRANSPORT SYSTEM BINDING PROTEIN MLAC"/>
    <property type="match status" value="1"/>
</dbReference>
<name>A0ABV4AII8_9GAMM</name>
<gene>
    <name evidence="2" type="ORF">AB5I84_10905</name>
</gene>
<dbReference type="PIRSF" id="PIRSF004649">
    <property type="entry name" value="MlaC"/>
    <property type="match status" value="1"/>
</dbReference>
<dbReference type="Proteomes" id="UP001562065">
    <property type="component" value="Unassembled WGS sequence"/>
</dbReference>
<keyword evidence="3" id="KW-1185">Reference proteome</keyword>
<dbReference type="EMBL" id="JBGCUO010000001">
    <property type="protein sequence ID" value="MEY1662657.1"/>
    <property type="molecule type" value="Genomic_DNA"/>
</dbReference>
<protein>
    <submittedName>
        <fullName evidence="2">Phospholipid-binding protein MlaC</fullName>
    </submittedName>
</protein>
<evidence type="ECO:0000256" key="1">
    <source>
        <dbReference type="SAM" id="SignalP"/>
    </source>
</evidence>
<dbReference type="Pfam" id="PF05494">
    <property type="entry name" value="MlaC"/>
    <property type="match status" value="1"/>
</dbReference>
<evidence type="ECO:0000313" key="3">
    <source>
        <dbReference type="Proteomes" id="UP001562065"/>
    </source>
</evidence>
<dbReference type="PANTHER" id="PTHR36573:SF1">
    <property type="entry name" value="INTERMEMBRANE PHOSPHOLIPID TRANSPORT SYSTEM BINDING PROTEIN MLAC"/>
    <property type="match status" value="1"/>
</dbReference>
<feature type="signal peptide" evidence="1">
    <location>
        <begin position="1"/>
        <end position="26"/>
    </location>
</feature>
<dbReference type="InterPro" id="IPR042245">
    <property type="entry name" value="Tgt2/MlaC_sf"/>
</dbReference>
<evidence type="ECO:0000313" key="2">
    <source>
        <dbReference type="EMBL" id="MEY1662657.1"/>
    </source>
</evidence>
<dbReference type="RefSeq" id="WP_369455887.1">
    <property type="nucleotide sequence ID" value="NZ_JBGCUO010000001.1"/>
</dbReference>
<organism evidence="2 3">
    <name type="scientific">Isoalcanivorax beigongshangi</name>
    <dbReference type="NCBI Taxonomy" id="3238810"/>
    <lineage>
        <taxon>Bacteria</taxon>
        <taxon>Pseudomonadati</taxon>
        <taxon>Pseudomonadota</taxon>
        <taxon>Gammaproteobacteria</taxon>
        <taxon>Oceanospirillales</taxon>
        <taxon>Alcanivoracaceae</taxon>
        <taxon>Isoalcanivorax</taxon>
    </lineage>
</organism>
<reference evidence="2 3" key="1">
    <citation type="submission" date="2024-07" db="EMBL/GenBank/DDBJ databases">
        <authorList>
            <person name="Ren Q."/>
        </authorList>
    </citation>
    <scope>NUCLEOTIDE SEQUENCE [LARGE SCALE GENOMIC DNA]</scope>
    <source>
        <strain evidence="2 3">REN37</strain>
    </source>
</reference>
<sequence>MTMLALRRWALLPLMLLGMLSTAAMAEAPAPDEVVRQAVNSLTARIDQERERFDRDPAYTRMVVTQELEKIVDFRRITRLVMGEYFNGATREQRNRFLERFRNNLVQTYAAGITLYNGQSIRVLPAQEGDVRGDRARVMMEFVTDSGRAVPIAYTLFLSDGNWKVDNVIVSGLNLGRVFRSQFEQAMAQHGNDIEKVIASWSAELDVEQVKAGAGGDGA</sequence>
<dbReference type="InterPro" id="IPR008869">
    <property type="entry name" value="MlaC/ttg2D"/>
</dbReference>
<proteinExistence type="predicted"/>
<accession>A0ABV4AII8</accession>